<comment type="similarity">
    <text evidence="2">Belongs to the THOC5 family.</text>
</comment>
<dbReference type="AlphaFoldDB" id="A0A822ZCX6"/>
<gene>
    <name evidence="5" type="ORF">HUJ06_015598</name>
</gene>
<evidence type="ECO:0000256" key="4">
    <source>
        <dbReference type="SAM" id="MobiDB-lite"/>
    </source>
</evidence>
<dbReference type="PANTHER" id="PTHR13375">
    <property type="entry name" value="FMS INTERACTING PROTEIN"/>
    <property type="match status" value="1"/>
</dbReference>
<feature type="region of interest" description="Disordered" evidence="4">
    <location>
        <begin position="66"/>
        <end position="97"/>
    </location>
</feature>
<dbReference type="InterPro" id="IPR019163">
    <property type="entry name" value="THO_Thoc5"/>
</dbReference>
<evidence type="ECO:0000256" key="3">
    <source>
        <dbReference type="ARBA" id="ARBA00023242"/>
    </source>
</evidence>
<sequence length="230" mass="25462">MKISNLSLAYREQLDSLMKLKWPALICEHVPWASHTPLCNLQSWSSIGPSSNQVSSLSGNAMGQIPDPLDLDVDGRSGVSREEIESAREDGELPSVAQVSTPINDANLLDSKPLPAKSSDLEHSRDLALISKSSVAPINKLKSQSFKKHDEDLDILLDTESDMEEVALTELENENATSIGCSKVIDKSWEDYGSMEFCLVLSRKMDKSQRNVKLEAKVANFHFVFSSFFC</sequence>
<comment type="subcellular location">
    <subcellularLocation>
        <location evidence="1">Nucleus</location>
    </subcellularLocation>
</comment>
<feature type="compositionally biased region" description="Basic and acidic residues" evidence="4">
    <location>
        <begin position="73"/>
        <end position="91"/>
    </location>
</feature>
<keyword evidence="3" id="KW-0539">Nucleus</keyword>
<evidence type="ECO:0000313" key="6">
    <source>
        <dbReference type="Proteomes" id="UP000607653"/>
    </source>
</evidence>
<comment type="caution">
    <text evidence="5">The sequence shown here is derived from an EMBL/GenBank/DDBJ whole genome shotgun (WGS) entry which is preliminary data.</text>
</comment>
<evidence type="ECO:0000256" key="1">
    <source>
        <dbReference type="ARBA" id="ARBA00004123"/>
    </source>
</evidence>
<evidence type="ECO:0000313" key="5">
    <source>
        <dbReference type="EMBL" id="DAD41275.1"/>
    </source>
</evidence>
<name>A0A822ZCX6_NELNU</name>
<keyword evidence="6" id="KW-1185">Reference proteome</keyword>
<evidence type="ECO:0000256" key="2">
    <source>
        <dbReference type="ARBA" id="ARBA00008044"/>
    </source>
</evidence>
<organism evidence="5 6">
    <name type="scientific">Nelumbo nucifera</name>
    <name type="common">Sacred lotus</name>
    <dbReference type="NCBI Taxonomy" id="4432"/>
    <lineage>
        <taxon>Eukaryota</taxon>
        <taxon>Viridiplantae</taxon>
        <taxon>Streptophyta</taxon>
        <taxon>Embryophyta</taxon>
        <taxon>Tracheophyta</taxon>
        <taxon>Spermatophyta</taxon>
        <taxon>Magnoliopsida</taxon>
        <taxon>Proteales</taxon>
        <taxon>Nelumbonaceae</taxon>
        <taxon>Nelumbo</taxon>
    </lineage>
</organism>
<reference evidence="5 6" key="1">
    <citation type="journal article" date="2020" name="Mol. Biol. Evol.">
        <title>Distinct Expression and Methylation Patterns for Genes with Different Fates following a Single Whole-Genome Duplication in Flowering Plants.</title>
        <authorList>
            <person name="Shi T."/>
            <person name="Rahmani R.S."/>
            <person name="Gugger P.F."/>
            <person name="Wang M."/>
            <person name="Li H."/>
            <person name="Zhang Y."/>
            <person name="Li Z."/>
            <person name="Wang Q."/>
            <person name="Van de Peer Y."/>
            <person name="Marchal K."/>
            <person name="Chen J."/>
        </authorList>
    </citation>
    <scope>NUCLEOTIDE SEQUENCE [LARGE SCALE GENOMIC DNA]</scope>
    <source>
        <tissue evidence="5">Leaf</tissue>
    </source>
</reference>
<dbReference type="Proteomes" id="UP000607653">
    <property type="component" value="Unassembled WGS sequence"/>
</dbReference>
<protein>
    <submittedName>
        <fullName evidence="5">Uncharacterized protein</fullName>
    </submittedName>
</protein>
<dbReference type="EMBL" id="DUZY01000005">
    <property type="protein sequence ID" value="DAD41275.1"/>
    <property type="molecule type" value="Genomic_DNA"/>
</dbReference>
<dbReference type="GO" id="GO:0005634">
    <property type="term" value="C:nucleus"/>
    <property type="evidence" value="ECO:0007669"/>
    <property type="project" value="UniProtKB-SubCell"/>
</dbReference>
<dbReference type="PANTHER" id="PTHR13375:SF3">
    <property type="entry name" value="THO COMPLEX SUBUNIT 5 HOMOLOG"/>
    <property type="match status" value="1"/>
</dbReference>
<accession>A0A822ZCX6</accession>
<proteinExistence type="inferred from homology"/>